<protein>
    <submittedName>
        <fullName evidence="2">Uncharacterized protein</fullName>
    </submittedName>
</protein>
<proteinExistence type="predicted"/>
<sequence>MAPATSKSTPDSQPPDPDKNEKKSVVLQKAAAFRPELTALDAICIASDRSVFADFLSLMHETQPLSHRLIVCNIDKYEGNELYKKGYFELARAKYLVAAKKILGEEFRFPIAPRCVKVNEYMKLEWREMMDVAACFNNMAQCFIKEGNIREVSFC</sequence>
<evidence type="ECO:0000313" key="2">
    <source>
        <dbReference type="EMBL" id="PUU82914.1"/>
    </source>
</evidence>
<feature type="region of interest" description="Disordered" evidence="1">
    <location>
        <begin position="1"/>
        <end position="24"/>
    </location>
</feature>
<keyword evidence="3" id="KW-1185">Reference proteome</keyword>
<dbReference type="EMBL" id="NESQ01000020">
    <property type="protein sequence ID" value="PUU82914.1"/>
    <property type="molecule type" value="Genomic_DNA"/>
</dbReference>
<reference evidence="2 3" key="1">
    <citation type="submission" date="2017-04" db="EMBL/GenBank/DDBJ databases">
        <title>Draft genome sequence of Tuber borchii Vittad., a whitish edible truffle.</title>
        <authorList>
            <consortium name="DOE Joint Genome Institute"/>
            <person name="Murat C."/>
            <person name="Kuo A."/>
            <person name="Barry K.W."/>
            <person name="Clum A."/>
            <person name="Dockter R.B."/>
            <person name="Fauchery L."/>
            <person name="Iotti M."/>
            <person name="Kohler A."/>
            <person name="Labutti K."/>
            <person name="Lindquist E.A."/>
            <person name="Lipzen A."/>
            <person name="Ohm R.A."/>
            <person name="Wang M."/>
            <person name="Grigoriev I.V."/>
            <person name="Zambonelli A."/>
            <person name="Martin F.M."/>
        </authorList>
    </citation>
    <scope>NUCLEOTIDE SEQUENCE [LARGE SCALE GENOMIC DNA]</scope>
    <source>
        <strain evidence="2 3">Tbo3840</strain>
    </source>
</reference>
<name>A0A2T7A5A2_TUBBO</name>
<gene>
    <name evidence="2" type="ORF">B9Z19DRAFT_281979</name>
</gene>
<feature type="compositionally biased region" description="Polar residues" evidence="1">
    <location>
        <begin position="1"/>
        <end position="11"/>
    </location>
</feature>
<evidence type="ECO:0000313" key="3">
    <source>
        <dbReference type="Proteomes" id="UP000244722"/>
    </source>
</evidence>
<evidence type="ECO:0000256" key="1">
    <source>
        <dbReference type="SAM" id="MobiDB-lite"/>
    </source>
</evidence>
<comment type="caution">
    <text evidence="2">The sequence shown here is derived from an EMBL/GenBank/DDBJ whole genome shotgun (WGS) entry which is preliminary data.</text>
</comment>
<dbReference type="Proteomes" id="UP000244722">
    <property type="component" value="Unassembled WGS sequence"/>
</dbReference>
<organism evidence="2 3">
    <name type="scientific">Tuber borchii</name>
    <name type="common">White truffle</name>
    <dbReference type="NCBI Taxonomy" id="42251"/>
    <lineage>
        <taxon>Eukaryota</taxon>
        <taxon>Fungi</taxon>
        <taxon>Dikarya</taxon>
        <taxon>Ascomycota</taxon>
        <taxon>Pezizomycotina</taxon>
        <taxon>Pezizomycetes</taxon>
        <taxon>Pezizales</taxon>
        <taxon>Tuberaceae</taxon>
        <taxon>Tuber</taxon>
    </lineage>
</organism>
<dbReference type="AlphaFoldDB" id="A0A2T7A5A2"/>
<accession>A0A2T7A5A2</accession>
<dbReference type="InterPro" id="IPR011990">
    <property type="entry name" value="TPR-like_helical_dom_sf"/>
</dbReference>
<dbReference type="Gene3D" id="1.25.40.10">
    <property type="entry name" value="Tetratricopeptide repeat domain"/>
    <property type="match status" value="1"/>
</dbReference>